<dbReference type="EMBL" id="CAMXCT030001176">
    <property type="protein sequence ID" value="CAL4774844.1"/>
    <property type="molecule type" value="Genomic_DNA"/>
</dbReference>
<dbReference type="EMBL" id="CAMXCT020000391">
    <property type="protein sequence ID" value="CAL1131521.1"/>
    <property type="molecule type" value="Genomic_DNA"/>
</dbReference>
<sequence length="311" mass="34908">MEFFAGKAEATRMFHESHYRTAKLDIEYMQPKPNEMNPMDLLSDAGMGLAVSTVLLGDHINGFVSHFGLKCSSFSPVNAGTSGRTPCTPYGNFHYTSVLEGNCLASRVVLLLALVVCLNGTFILEQPGNSMFEYYQRFRDFTQKLMEIGGRHTVQRVGWWMAMYGGPTPKRHVAYSNSPAISRINLGRLEGWDQKMKAQEAAGAPRVQTCIQYFDKKNQRRYKGAPALKASENYPADFGKKLVMIYDDLIAQKSGLPALPKDLPCAKETFASMSYDDLWQEADVVSVCHWLRGGRDVSIPKDWKDLLPKKL</sequence>
<evidence type="ECO:0000313" key="3">
    <source>
        <dbReference type="EMBL" id="CAL1131521.1"/>
    </source>
</evidence>
<dbReference type="EMBL" id="CAMXCT020001176">
    <property type="protein sequence ID" value="CAL1140907.1"/>
    <property type="molecule type" value="Genomic_DNA"/>
</dbReference>
<gene>
    <name evidence="2" type="ORF">C1SCF055_LOCUS14796</name>
    <name evidence="1" type="ORF">C1SCF055_LOCUS6219</name>
</gene>
<dbReference type="EMBL" id="CAMXCT010000391">
    <property type="protein sequence ID" value="CAI3978146.1"/>
    <property type="molecule type" value="Genomic_DNA"/>
</dbReference>
<protein>
    <submittedName>
        <fullName evidence="2">Uncharacterized protein</fullName>
    </submittedName>
</protein>
<evidence type="ECO:0000313" key="4">
    <source>
        <dbReference type="Proteomes" id="UP001152797"/>
    </source>
</evidence>
<name>A0A9P1FV62_9DINO</name>
<reference evidence="3" key="2">
    <citation type="submission" date="2024-04" db="EMBL/GenBank/DDBJ databases">
        <authorList>
            <person name="Chen Y."/>
            <person name="Shah S."/>
            <person name="Dougan E. K."/>
            <person name="Thang M."/>
            <person name="Chan C."/>
        </authorList>
    </citation>
    <scope>NUCLEOTIDE SEQUENCE [LARGE SCALE GENOMIC DNA]</scope>
</reference>
<evidence type="ECO:0000313" key="2">
    <source>
        <dbReference type="EMBL" id="CAI3987532.1"/>
    </source>
</evidence>
<dbReference type="AlphaFoldDB" id="A0A9P1FV62"/>
<proteinExistence type="predicted"/>
<dbReference type="OrthoDB" id="410769at2759"/>
<comment type="caution">
    <text evidence="2">The sequence shown here is derived from an EMBL/GenBank/DDBJ whole genome shotgun (WGS) entry which is preliminary data.</text>
</comment>
<organism evidence="2">
    <name type="scientific">Cladocopium goreaui</name>
    <dbReference type="NCBI Taxonomy" id="2562237"/>
    <lineage>
        <taxon>Eukaryota</taxon>
        <taxon>Sar</taxon>
        <taxon>Alveolata</taxon>
        <taxon>Dinophyceae</taxon>
        <taxon>Suessiales</taxon>
        <taxon>Symbiodiniaceae</taxon>
        <taxon>Cladocopium</taxon>
    </lineage>
</organism>
<reference evidence="2" key="1">
    <citation type="submission" date="2022-10" db="EMBL/GenBank/DDBJ databases">
        <authorList>
            <person name="Chen Y."/>
            <person name="Dougan E. K."/>
            <person name="Chan C."/>
            <person name="Rhodes N."/>
            <person name="Thang M."/>
        </authorList>
    </citation>
    <scope>NUCLEOTIDE SEQUENCE</scope>
</reference>
<dbReference type="Proteomes" id="UP001152797">
    <property type="component" value="Unassembled WGS sequence"/>
</dbReference>
<keyword evidence="4" id="KW-1185">Reference proteome</keyword>
<dbReference type="EMBL" id="CAMXCT010001176">
    <property type="protein sequence ID" value="CAI3987532.1"/>
    <property type="molecule type" value="Genomic_DNA"/>
</dbReference>
<accession>A0A9P1FV62</accession>
<evidence type="ECO:0000313" key="1">
    <source>
        <dbReference type="EMBL" id="CAI3978146.1"/>
    </source>
</evidence>
<dbReference type="EMBL" id="CAMXCT030000391">
    <property type="protein sequence ID" value="CAL4765458.1"/>
    <property type="molecule type" value="Genomic_DNA"/>
</dbReference>